<proteinExistence type="predicted"/>
<reference evidence="1" key="1">
    <citation type="submission" date="2024-03" db="EMBL/GenBank/DDBJ databases">
        <title>Novel Streptomyces species of biotechnological and ecological value are a feature of Machair soil.</title>
        <authorList>
            <person name="Prole J.R."/>
            <person name="Goodfellow M."/>
            <person name="Allenby N."/>
            <person name="Ward A.C."/>
        </authorList>
    </citation>
    <scope>NUCLEOTIDE SEQUENCE</scope>
    <source>
        <strain evidence="1">MS1.AVA.4</strain>
    </source>
</reference>
<name>A0ACC6QUK9_9ACTN</name>
<sequence length="379" mass="40071">MTSQRPARIRHKRLHASVALLAAVTVVSACGAPTARQSTTAGGAAPVAAPYVPCGNPSVKLEKINQDFLNELAAAGGPPLYKLSYEGARKVLDDLQSKPVNKLPADITERNLPVGRGGSVSIRIVRPSGVKGSLPGIIYTHGGGWVLGNAHTHDRLVRELANGARAAVVFVNYTPSPEARYPVAIEQAHAAAKWVAEHGNEINIDGSRLAIAGDSAGGGMAAAVTLLAKERGGPKFAHQALFYPVTDADFDTGSYKRFAENCFLTRPGMQWFWDAYTPNAADLKKSTAAPLRASVEELRGLPPALVITDSDVLLDEGTAYAEKLRAAGVPVTATHYGEVTHDFMMLNALANTKSARDAFALTNSTLREALYPGDQSAGK</sequence>
<dbReference type="Proteomes" id="UP001375539">
    <property type="component" value="Unassembled WGS sequence"/>
</dbReference>
<gene>
    <name evidence="1" type="ORF">WKI58_37165</name>
</gene>
<comment type="caution">
    <text evidence="1">The sequence shown here is derived from an EMBL/GenBank/DDBJ whole genome shotgun (WGS) entry which is preliminary data.</text>
</comment>
<organism evidence="1 2">
    <name type="scientific">Streptomyces pratisoli</name>
    <dbReference type="NCBI Taxonomy" id="3139917"/>
    <lineage>
        <taxon>Bacteria</taxon>
        <taxon>Bacillati</taxon>
        <taxon>Actinomycetota</taxon>
        <taxon>Actinomycetes</taxon>
        <taxon>Kitasatosporales</taxon>
        <taxon>Streptomycetaceae</taxon>
        <taxon>Streptomyces</taxon>
    </lineage>
</organism>
<protein>
    <submittedName>
        <fullName evidence="1">Alpha/beta hydrolase</fullName>
    </submittedName>
</protein>
<evidence type="ECO:0000313" key="1">
    <source>
        <dbReference type="EMBL" id="MEJ8662059.1"/>
    </source>
</evidence>
<keyword evidence="1" id="KW-0378">Hydrolase</keyword>
<dbReference type="EMBL" id="JBBKAI010000002">
    <property type="protein sequence ID" value="MEJ8662059.1"/>
    <property type="molecule type" value="Genomic_DNA"/>
</dbReference>
<keyword evidence="2" id="KW-1185">Reference proteome</keyword>
<accession>A0ACC6QUK9</accession>
<evidence type="ECO:0000313" key="2">
    <source>
        <dbReference type="Proteomes" id="UP001375539"/>
    </source>
</evidence>